<dbReference type="PROSITE" id="PS51898">
    <property type="entry name" value="TYR_RECOMBINASE"/>
    <property type="match status" value="1"/>
</dbReference>
<accession>A0A660HQG6</accession>
<dbReference type="KEGG" id="mfz:AOB57_004340"/>
<dbReference type="EMBL" id="CP032683">
    <property type="protein sequence ID" value="AYK14525.1"/>
    <property type="molecule type" value="Genomic_DNA"/>
</dbReference>
<sequence>MSIYKHEKNLNAVEKRIKNADYSKENKTLILKFENSLFAEGLKPVRVEKYLVQLNVLAQLVDKNFSEMDFDDVQALVARIERSDRSEWTKHDYKISIRKFFRWMGKGDLVSWINVQMRHNTQKLPEELLSEQEIKKLIEVAEHPRDKAIIATLYDSGCRIGELGGLKIKHLSFDRYGAVLTVNGKTGMRRVRVIFSVPYLASWLDIHPQKDNPDAYLWLLIRGKGNGQPMQYQAFRKLIITLAAKAGIKKRVYNHLFRHSRSTELAQHLTESQMEAHLGWVHGSDMPSVYVHLSGKQVDDAMLRIYGMKKKEDMIPELTSKTCPVCEKINGPTSKFCARCGHPLDQQTIQEIHEMENKIPELLQLIMKSDQARELFSKLDKLGSD</sequence>
<dbReference type="PANTHER" id="PTHR30349">
    <property type="entry name" value="PHAGE INTEGRASE-RELATED"/>
    <property type="match status" value="1"/>
</dbReference>
<evidence type="ECO:0000313" key="4">
    <source>
        <dbReference type="Proteomes" id="UP000053087"/>
    </source>
</evidence>
<keyword evidence="4" id="KW-1185">Reference proteome</keyword>
<evidence type="ECO:0000313" key="3">
    <source>
        <dbReference type="EMBL" id="AYK14525.1"/>
    </source>
</evidence>
<dbReference type="Pfam" id="PF00589">
    <property type="entry name" value="Phage_integrase"/>
    <property type="match status" value="1"/>
</dbReference>
<dbReference type="InterPro" id="IPR011010">
    <property type="entry name" value="DNA_brk_join_enz"/>
</dbReference>
<dbReference type="GO" id="GO:0015074">
    <property type="term" value="P:DNA integration"/>
    <property type="evidence" value="ECO:0007669"/>
    <property type="project" value="InterPro"/>
</dbReference>
<reference evidence="3 4" key="1">
    <citation type="journal article" date="2016" name="Int. J. Syst. Evol. Microbiol.">
        <title>Methanosarcina flavescens sp. nov., a methanogenic archaeon isolated from a full-scale anaerobic digester.</title>
        <authorList>
            <person name="Kern T."/>
            <person name="Fischer M.A."/>
            <person name="Deppenmeier U."/>
            <person name="Schmitz R.A."/>
            <person name="Rother M."/>
        </authorList>
    </citation>
    <scope>NUCLEOTIDE SEQUENCE [LARGE SCALE GENOMIC DNA]</scope>
    <source>
        <strain evidence="3 4">E03.2</strain>
    </source>
</reference>
<gene>
    <name evidence="3" type="ORF">AOB57_004340</name>
</gene>
<dbReference type="InterPro" id="IPR002104">
    <property type="entry name" value="Integrase_catalytic"/>
</dbReference>
<proteinExistence type="predicted"/>
<organism evidence="3 4">
    <name type="scientific">Methanosarcina flavescens</name>
    <dbReference type="NCBI Taxonomy" id="1715806"/>
    <lineage>
        <taxon>Archaea</taxon>
        <taxon>Methanobacteriati</taxon>
        <taxon>Methanobacteriota</taxon>
        <taxon>Stenosarchaea group</taxon>
        <taxon>Methanomicrobia</taxon>
        <taxon>Methanosarcinales</taxon>
        <taxon>Methanosarcinaceae</taxon>
        <taxon>Methanosarcina</taxon>
    </lineage>
</organism>
<dbReference type="InterPro" id="IPR050090">
    <property type="entry name" value="Tyrosine_recombinase_XerCD"/>
</dbReference>
<evidence type="ECO:0000259" key="2">
    <source>
        <dbReference type="PROSITE" id="PS51898"/>
    </source>
</evidence>
<dbReference type="Gene3D" id="1.10.443.10">
    <property type="entry name" value="Intergrase catalytic core"/>
    <property type="match status" value="1"/>
</dbReference>
<dbReference type="GO" id="GO:0003677">
    <property type="term" value="F:DNA binding"/>
    <property type="evidence" value="ECO:0007669"/>
    <property type="project" value="InterPro"/>
</dbReference>
<dbReference type="GeneID" id="53687325"/>
<dbReference type="AlphaFoldDB" id="A0A660HQG6"/>
<dbReference type="OrthoDB" id="144892at2157"/>
<name>A0A660HQG6_9EURY</name>
<keyword evidence="1" id="KW-0233">DNA recombination</keyword>
<dbReference type="InterPro" id="IPR013762">
    <property type="entry name" value="Integrase-like_cat_sf"/>
</dbReference>
<dbReference type="RefSeq" id="WP_048159132.1">
    <property type="nucleotide sequence ID" value="NZ_CP032683.1"/>
</dbReference>
<evidence type="ECO:0000256" key="1">
    <source>
        <dbReference type="ARBA" id="ARBA00023172"/>
    </source>
</evidence>
<dbReference type="GO" id="GO:0006310">
    <property type="term" value="P:DNA recombination"/>
    <property type="evidence" value="ECO:0007669"/>
    <property type="project" value="UniProtKB-KW"/>
</dbReference>
<dbReference type="Proteomes" id="UP000053087">
    <property type="component" value="Chromosome"/>
</dbReference>
<dbReference type="SUPFAM" id="SSF56349">
    <property type="entry name" value="DNA breaking-rejoining enzymes"/>
    <property type="match status" value="1"/>
</dbReference>
<protein>
    <recommendedName>
        <fullName evidence="2">Tyr recombinase domain-containing protein</fullName>
    </recommendedName>
</protein>
<dbReference type="PANTHER" id="PTHR30349:SF87">
    <property type="entry name" value="TRANSPOSASE A"/>
    <property type="match status" value="1"/>
</dbReference>
<feature type="domain" description="Tyr recombinase" evidence="2">
    <location>
        <begin position="123"/>
        <end position="303"/>
    </location>
</feature>